<dbReference type="EMBL" id="JAAGVB010000621">
    <property type="protein sequence ID" value="NEW37298.1"/>
    <property type="molecule type" value="Genomic_DNA"/>
</dbReference>
<dbReference type="Proteomes" id="UP000471166">
    <property type="component" value="Unassembled WGS sequence"/>
</dbReference>
<comment type="caution">
    <text evidence="1">The sequence shown here is derived from an EMBL/GenBank/DDBJ whole genome shotgun (WGS) entry which is preliminary data.</text>
</comment>
<sequence>SKTFIASTGVRTDLRRARDLGITLDPSQAMVRLPEVNSRVKALALAQSSDIRSKLQTVGVTVLAGRGQLIDRATGLAAHRVRAILDDGTE</sequence>
<evidence type="ECO:0000313" key="2">
    <source>
        <dbReference type="Proteomes" id="UP000471166"/>
    </source>
</evidence>
<feature type="non-terminal residue" evidence="1">
    <location>
        <position position="1"/>
    </location>
</feature>
<dbReference type="AlphaFoldDB" id="A0A6P1CXL0"/>
<organism evidence="1 2">
    <name type="scientific">Nocardia cyriacigeorgica</name>
    <dbReference type="NCBI Taxonomy" id="135487"/>
    <lineage>
        <taxon>Bacteria</taxon>
        <taxon>Bacillati</taxon>
        <taxon>Actinomycetota</taxon>
        <taxon>Actinomycetes</taxon>
        <taxon>Mycobacteriales</taxon>
        <taxon>Nocardiaceae</taxon>
        <taxon>Nocardia</taxon>
    </lineage>
</organism>
<name>A0A6P1CXL0_9NOCA</name>
<proteinExistence type="predicted"/>
<accession>A0A6P1CXL0</accession>
<dbReference type="Gene3D" id="3.50.50.60">
    <property type="entry name" value="FAD/NAD(P)-binding domain"/>
    <property type="match status" value="1"/>
</dbReference>
<dbReference type="InterPro" id="IPR036188">
    <property type="entry name" value="FAD/NAD-bd_sf"/>
</dbReference>
<reference evidence="1 2" key="1">
    <citation type="submission" date="2020-01" db="EMBL/GenBank/DDBJ databases">
        <title>Genetics and antimicrobial susceptibilities of Nocardia species isolated from the soil; a comparison with species isolated from humans.</title>
        <authorList>
            <person name="Carrasco G."/>
            <person name="Monzon S."/>
            <person name="Sansegundo M."/>
            <person name="Garcia E."/>
            <person name="Garrido N."/>
            <person name="Medina M.J."/>
            <person name="Villalon P."/>
            <person name="Ramirez-Arocha A.C."/>
            <person name="Jimenez P."/>
            <person name="Cuesta I."/>
            <person name="Valdezate S."/>
        </authorList>
    </citation>
    <scope>NUCLEOTIDE SEQUENCE [LARGE SCALE GENOMIC DNA]</scope>
    <source>
        <strain evidence="1 2">CNM20110626</strain>
    </source>
</reference>
<evidence type="ECO:0000313" key="1">
    <source>
        <dbReference type="EMBL" id="NEW37298.1"/>
    </source>
</evidence>
<protein>
    <submittedName>
        <fullName evidence="1">NAD(P)H-quinone dehydrogenase</fullName>
    </submittedName>
</protein>
<feature type="non-terminal residue" evidence="1">
    <location>
        <position position="90"/>
    </location>
</feature>
<gene>
    <name evidence="1" type="ORF">GV791_32800</name>
</gene>